<accession>A0A939EEB1</accession>
<dbReference type="AlphaFoldDB" id="A0A939EEB1"/>
<evidence type="ECO:0000256" key="1">
    <source>
        <dbReference type="SAM" id="SignalP"/>
    </source>
</evidence>
<sequence length="231" mass="25425">MKRLFRFAVCTVLFASAFTEAGLAQSVLHFSTFEAPGVTPQAVEVLRDAYADLGIAIDVSFEKASRSILNAAAGKSDGEVVRIDLIGDRYPSLVRVDVPLAAMATYGFTNRPELETLSGEALKNYRAGYVRGALFAENAAKGSKEVWAVENPSQLFAMLNQGRLDIAYAAEAPARKIITRLGADDIYPLSATLKHYSFYHYLHERHRDLVPLVEDALRRRLPAGDSEDNRS</sequence>
<proteinExistence type="predicted"/>
<dbReference type="RefSeq" id="WP_207141042.1">
    <property type="nucleotide sequence ID" value="NZ_JAEKJZ010000002.1"/>
</dbReference>
<evidence type="ECO:0008006" key="4">
    <source>
        <dbReference type="Google" id="ProtNLM"/>
    </source>
</evidence>
<protein>
    <recommendedName>
        <fullName evidence="4">Solute-binding protein family 3/N-terminal domain-containing protein</fullName>
    </recommendedName>
</protein>
<organism evidence="2 3">
    <name type="scientific">Roseibium aggregatum</name>
    <dbReference type="NCBI Taxonomy" id="187304"/>
    <lineage>
        <taxon>Bacteria</taxon>
        <taxon>Pseudomonadati</taxon>
        <taxon>Pseudomonadota</taxon>
        <taxon>Alphaproteobacteria</taxon>
        <taxon>Hyphomicrobiales</taxon>
        <taxon>Stappiaceae</taxon>
        <taxon>Roseibium</taxon>
    </lineage>
</organism>
<evidence type="ECO:0000313" key="2">
    <source>
        <dbReference type="EMBL" id="MBN9671194.1"/>
    </source>
</evidence>
<dbReference type="EMBL" id="JAEKJZ010000002">
    <property type="protein sequence ID" value="MBN9671194.1"/>
    <property type="molecule type" value="Genomic_DNA"/>
</dbReference>
<reference evidence="2" key="1">
    <citation type="submission" date="2020-12" db="EMBL/GenBank/DDBJ databases">
        <title>Oil enriched cultivation method for isolating marine PHA-producing bacteria.</title>
        <authorList>
            <person name="Zheng W."/>
            <person name="Yu S."/>
            <person name="Huang Y."/>
        </authorList>
    </citation>
    <scope>NUCLEOTIDE SEQUENCE</scope>
    <source>
        <strain evidence="2">SY-2-12</strain>
    </source>
</reference>
<dbReference type="Proteomes" id="UP000664096">
    <property type="component" value="Unassembled WGS sequence"/>
</dbReference>
<evidence type="ECO:0000313" key="3">
    <source>
        <dbReference type="Proteomes" id="UP000664096"/>
    </source>
</evidence>
<gene>
    <name evidence="2" type="ORF">JF539_12685</name>
</gene>
<name>A0A939EEB1_9HYPH</name>
<dbReference type="SUPFAM" id="SSF53850">
    <property type="entry name" value="Periplasmic binding protein-like II"/>
    <property type="match status" value="1"/>
</dbReference>
<feature type="chain" id="PRO_5037830583" description="Solute-binding protein family 3/N-terminal domain-containing protein" evidence="1">
    <location>
        <begin position="22"/>
        <end position="231"/>
    </location>
</feature>
<comment type="caution">
    <text evidence="2">The sequence shown here is derived from an EMBL/GenBank/DDBJ whole genome shotgun (WGS) entry which is preliminary data.</text>
</comment>
<dbReference type="Gene3D" id="3.40.190.10">
    <property type="entry name" value="Periplasmic binding protein-like II"/>
    <property type="match status" value="2"/>
</dbReference>
<keyword evidence="1" id="KW-0732">Signal</keyword>
<feature type="signal peptide" evidence="1">
    <location>
        <begin position="1"/>
        <end position="21"/>
    </location>
</feature>